<evidence type="ECO:0008006" key="9">
    <source>
        <dbReference type="Google" id="ProtNLM"/>
    </source>
</evidence>
<name>A0A8H5GXN7_9AGAR</name>
<feature type="region of interest" description="Disordered" evidence="6">
    <location>
        <begin position="123"/>
        <end position="159"/>
    </location>
</feature>
<sequence>MSQDEVRPILQASVHDVRYFSTLLRGVNFANRAVIKVTERGVVVIVEEARTLLGTSYIFSDVFNEWIYNPEIPSSQEQEQEPEQELSQDPDQTILHTSAFEIPLNAFLECLNIFGTAGTFNPAKSSGKVRWKRSGEDSDNENDNEGNNRNTGASHGSRRIEQYFGGAEKTTSMRMTYIGAGYPLTLIIAEDASGPTTRCEIPTSDLEEYLDIPFDNDRMVLKIILKSSWLRDALSELDPSCDKLTFIGHPSVKPDPNATTKQRMKAQLEGKPILRIQATGTFGTTEMDYPDDKEVLESFECEEPVKFSYRLPLIARTARALQSSVKTSLRIDDEGLLCLQFMMPSPNSRNPRSDNLTSNFIEFKCLALDED</sequence>
<evidence type="ECO:0000256" key="2">
    <source>
        <dbReference type="ARBA" id="ARBA00010991"/>
    </source>
</evidence>
<keyword evidence="5" id="KW-0539">Nucleus</keyword>
<keyword evidence="8" id="KW-1185">Reference proteome</keyword>
<protein>
    <recommendedName>
        <fullName evidence="9">Rad1-domain-containing protein</fullName>
    </recommendedName>
</protein>
<accession>A0A8H5GXN7</accession>
<keyword evidence="4" id="KW-0234">DNA repair</keyword>
<dbReference type="EMBL" id="JAACJM010000004">
    <property type="protein sequence ID" value="KAF5373053.1"/>
    <property type="molecule type" value="Genomic_DNA"/>
</dbReference>
<dbReference type="SUPFAM" id="SSF55979">
    <property type="entry name" value="DNA clamp"/>
    <property type="match status" value="1"/>
</dbReference>
<dbReference type="InterPro" id="IPR003021">
    <property type="entry name" value="Rad1_Rec1_Rad17"/>
</dbReference>
<dbReference type="PANTHER" id="PTHR10870">
    <property type="entry name" value="CELL CYCLE CHECKPOINT PROTEIN RAD1"/>
    <property type="match status" value="1"/>
</dbReference>
<comment type="subcellular location">
    <subcellularLocation>
        <location evidence="1">Nucleus</location>
    </subcellularLocation>
</comment>
<dbReference type="PANTHER" id="PTHR10870:SF0">
    <property type="entry name" value="CELL CYCLE CHECKPOINT PROTEIN RAD1"/>
    <property type="match status" value="1"/>
</dbReference>
<dbReference type="GO" id="GO:0000077">
    <property type="term" value="P:DNA damage checkpoint signaling"/>
    <property type="evidence" value="ECO:0007669"/>
    <property type="project" value="InterPro"/>
</dbReference>
<evidence type="ECO:0000256" key="5">
    <source>
        <dbReference type="ARBA" id="ARBA00023242"/>
    </source>
</evidence>
<comment type="caution">
    <text evidence="7">The sequence shown here is derived from an EMBL/GenBank/DDBJ whole genome shotgun (WGS) entry which is preliminary data.</text>
</comment>
<evidence type="ECO:0000256" key="3">
    <source>
        <dbReference type="ARBA" id="ARBA00022763"/>
    </source>
</evidence>
<organism evidence="7 8">
    <name type="scientific">Tetrapyrgos nigripes</name>
    <dbReference type="NCBI Taxonomy" id="182062"/>
    <lineage>
        <taxon>Eukaryota</taxon>
        <taxon>Fungi</taxon>
        <taxon>Dikarya</taxon>
        <taxon>Basidiomycota</taxon>
        <taxon>Agaricomycotina</taxon>
        <taxon>Agaricomycetes</taxon>
        <taxon>Agaricomycetidae</taxon>
        <taxon>Agaricales</taxon>
        <taxon>Marasmiineae</taxon>
        <taxon>Marasmiaceae</taxon>
        <taxon>Tetrapyrgos</taxon>
    </lineage>
</organism>
<evidence type="ECO:0000256" key="6">
    <source>
        <dbReference type="SAM" id="MobiDB-lite"/>
    </source>
</evidence>
<proteinExistence type="inferred from homology"/>
<evidence type="ECO:0000256" key="4">
    <source>
        <dbReference type="ARBA" id="ARBA00023204"/>
    </source>
</evidence>
<dbReference type="PRINTS" id="PR01245">
    <property type="entry name" value="RAD1REC1"/>
</dbReference>
<gene>
    <name evidence="7" type="ORF">D9758_001521</name>
</gene>
<evidence type="ECO:0000256" key="1">
    <source>
        <dbReference type="ARBA" id="ARBA00004123"/>
    </source>
</evidence>
<dbReference type="Gene3D" id="3.70.10.10">
    <property type="match status" value="2"/>
</dbReference>
<dbReference type="GO" id="GO:0006281">
    <property type="term" value="P:DNA repair"/>
    <property type="evidence" value="ECO:0007669"/>
    <property type="project" value="UniProtKB-KW"/>
</dbReference>
<keyword evidence="3" id="KW-0227">DNA damage</keyword>
<evidence type="ECO:0000313" key="7">
    <source>
        <dbReference type="EMBL" id="KAF5373053.1"/>
    </source>
</evidence>
<dbReference type="OrthoDB" id="337581at2759"/>
<dbReference type="AlphaFoldDB" id="A0A8H5GXN7"/>
<comment type="similarity">
    <text evidence="2">Belongs to the rad1 family.</text>
</comment>
<dbReference type="Proteomes" id="UP000559256">
    <property type="component" value="Unassembled WGS sequence"/>
</dbReference>
<evidence type="ECO:0000313" key="8">
    <source>
        <dbReference type="Proteomes" id="UP000559256"/>
    </source>
</evidence>
<reference evidence="7 8" key="1">
    <citation type="journal article" date="2020" name="ISME J.">
        <title>Uncovering the hidden diversity of litter-decomposition mechanisms in mushroom-forming fungi.</title>
        <authorList>
            <person name="Floudas D."/>
            <person name="Bentzer J."/>
            <person name="Ahren D."/>
            <person name="Johansson T."/>
            <person name="Persson P."/>
            <person name="Tunlid A."/>
        </authorList>
    </citation>
    <scope>NUCLEOTIDE SEQUENCE [LARGE SCALE GENOMIC DNA]</scope>
    <source>
        <strain evidence="7 8">CBS 291.85</strain>
    </source>
</reference>
<dbReference type="InterPro" id="IPR046938">
    <property type="entry name" value="DNA_clamp_sf"/>
</dbReference>
<dbReference type="Pfam" id="PF02144">
    <property type="entry name" value="Rad1"/>
    <property type="match status" value="1"/>
</dbReference>
<dbReference type="GO" id="GO:0030896">
    <property type="term" value="C:checkpoint clamp complex"/>
    <property type="evidence" value="ECO:0007669"/>
    <property type="project" value="TreeGrafter"/>
</dbReference>